<dbReference type="EMBL" id="BQXS01011386">
    <property type="protein sequence ID" value="GKT37106.1"/>
    <property type="molecule type" value="Genomic_DNA"/>
</dbReference>
<sequence>MSKAYEYAVKDLKEQVHVHNHLINKHLEAIEQIAGASGTIGELIRALESTGMYITDDAKRYLSQCKLVGNCKHSILVDALITPDEALLEQYRQGKFLSITPSKPSTENTYQVVRHLLQEFFDGKMDDLSLLRKLDKERVTVSAEAEREIIHQARSGSSSFNRVYRLVCEGISSDIEKTPYKSHEMFDKTGVVAWGKRLDKLEKEGWDRVKPIKSHDSPAARDHGDILRWEEGKYREDPRGKRVSRTPHKYGTHSELHDALQWK</sequence>
<comment type="caution">
    <text evidence="2">The sequence shown here is derived from an EMBL/GenBank/DDBJ whole genome shotgun (WGS) entry which is preliminary data.</text>
</comment>
<feature type="compositionally biased region" description="Basic residues" evidence="1">
    <location>
        <begin position="241"/>
        <end position="251"/>
    </location>
</feature>
<dbReference type="Proteomes" id="UP001057375">
    <property type="component" value="Unassembled WGS sequence"/>
</dbReference>
<accession>A0ABQ5KXD8</accession>
<evidence type="ECO:0000313" key="2">
    <source>
        <dbReference type="EMBL" id="GKT37106.1"/>
    </source>
</evidence>
<name>A0ABQ5KXD8_9EUKA</name>
<gene>
    <name evidence="2" type="ORF">ADUPG1_009956</name>
</gene>
<reference evidence="2" key="1">
    <citation type="submission" date="2022-03" db="EMBL/GenBank/DDBJ databases">
        <title>Draft genome sequence of Aduncisulcus paluster, a free-living microaerophilic Fornicata.</title>
        <authorList>
            <person name="Yuyama I."/>
            <person name="Kume K."/>
            <person name="Tamura T."/>
            <person name="Inagaki Y."/>
            <person name="Hashimoto T."/>
        </authorList>
    </citation>
    <scope>NUCLEOTIDE SEQUENCE</scope>
    <source>
        <strain evidence="2">NY0171</strain>
    </source>
</reference>
<feature type="compositionally biased region" description="Basic and acidic residues" evidence="1">
    <location>
        <begin position="252"/>
        <end position="263"/>
    </location>
</feature>
<protein>
    <submittedName>
        <fullName evidence="2">Uncharacterized protein</fullName>
    </submittedName>
</protein>
<organism evidence="2 3">
    <name type="scientific">Aduncisulcus paluster</name>
    <dbReference type="NCBI Taxonomy" id="2918883"/>
    <lineage>
        <taxon>Eukaryota</taxon>
        <taxon>Metamonada</taxon>
        <taxon>Carpediemonas-like organisms</taxon>
        <taxon>Aduncisulcus</taxon>
    </lineage>
</organism>
<evidence type="ECO:0000313" key="3">
    <source>
        <dbReference type="Proteomes" id="UP001057375"/>
    </source>
</evidence>
<keyword evidence="3" id="KW-1185">Reference proteome</keyword>
<proteinExistence type="predicted"/>
<feature type="region of interest" description="Disordered" evidence="1">
    <location>
        <begin position="231"/>
        <end position="263"/>
    </location>
</feature>
<feature type="compositionally biased region" description="Basic and acidic residues" evidence="1">
    <location>
        <begin position="231"/>
        <end position="240"/>
    </location>
</feature>
<evidence type="ECO:0000256" key="1">
    <source>
        <dbReference type="SAM" id="MobiDB-lite"/>
    </source>
</evidence>